<dbReference type="GO" id="GO:0005737">
    <property type="term" value="C:cytoplasm"/>
    <property type="evidence" value="ECO:0007669"/>
    <property type="project" value="TreeGrafter"/>
</dbReference>
<dbReference type="GO" id="GO:0008999">
    <property type="term" value="F:protein-N-terminal-alanine acetyltransferase activity"/>
    <property type="evidence" value="ECO:0007669"/>
    <property type="project" value="TreeGrafter"/>
</dbReference>
<dbReference type="AlphaFoldDB" id="A0A972J9M8"/>
<dbReference type="EMBL" id="WTVM01000003">
    <property type="protein sequence ID" value="NMG01567.1"/>
    <property type="molecule type" value="Genomic_DNA"/>
</dbReference>
<sequence>MMEIRLPRTDEAPAFFALVEANRARLKQWLHWLDDHVSLDDTRRHIDHFARLYETREAFHLGVFDAAQMCGMVSLQNIDWLNRKASLGYWLGEQWLGRGLMTQVCGTLIDYAFDELELNRLEILCATGNHRSKRIPQHFGFRLEGVMREAEWLYDHWVDQELHALLRRDWLNRPMAGLHDRTG</sequence>
<evidence type="ECO:0000313" key="2">
    <source>
        <dbReference type="EMBL" id="NMG01567.1"/>
    </source>
</evidence>
<dbReference type="Proteomes" id="UP000599523">
    <property type="component" value="Unassembled WGS sequence"/>
</dbReference>
<keyword evidence="3" id="KW-1185">Reference proteome</keyword>
<evidence type="ECO:0000313" key="3">
    <source>
        <dbReference type="Proteomes" id="UP000599523"/>
    </source>
</evidence>
<name>A0A972J9M8_9RHOO</name>
<feature type="domain" description="N-acetyltransferase" evidence="1">
    <location>
        <begin position="16"/>
        <end position="159"/>
    </location>
</feature>
<organism evidence="2 3">
    <name type="scientific">Azoarcus taiwanensis</name>
    <dbReference type="NCBI Taxonomy" id="666964"/>
    <lineage>
        <taxon>Bacteria</taxon>
        <taxon>Pseudomonadati</taxon>
        <taxon>Pseudomonadota</taxon>
        <taxon>Betaproteobacteria</taxon>
        <taxon>Rhodocyclales</taxon>
        <taxon>Zoogloeaceae</taxon>
        <taxon>Azoarcus</taxon>
    </lineage>
</organism>
<proteinExistence type="predicted"/>
<accession>A0A972J9M8</accession>
<dbReference type="Pfam" id="PF13302">
    <property type="entry name" value="Acetyltransf_3"/>
    <property type="match status" value="1"/>
</dbReference>
<gene>
    <name evidence="2" type="ORF">GPA21_01075</name>
</gene>
<evidence type="ECO:0000259" key="1">
    <source>
        <dbReference type="PROSITE" id="PS51186"/>
    </source>
</evidence>
<dbReference type="GO" id="GO:1990189">
    <property type="term" value="F:protein N-terminal-serine acetyltransferase activity"/>
    <property type="evidence" value="ECO:0007669"/>
    <property type="project" value="TreeGrafter"/>
</dbReference>
<dbReference type="PANTHER" id="PTHR43441:SF11">
    <property type="entry name" value="RIBOSOMAL-PROTEIN-SERINE ACETYLTRANSFERASE"/>
    <property type="match status" value="1"/>
</dbReference>
<dbReference type="PROSITE" id="PS51186">
    <property type="entry name" value="GNAT"/>
    <property type="match status" value="1"/>
</dbReference>
<dbReference type="InterPro" id="IPR051908">
    <property type="entry name" value="Ribosomal_N-acetyltransferase"/>
</dbReference>
<dbReference type="Gene3D" id="3.40.630.30">
    <property type="match status" value="1"/>
</dbReference>
<reference evidence="2" key="1">
    <citation type="submission" date="2019-12" db="EMBL/GenBank/DDBJ databases">
        <title>Comparative genomics gives insights into the taxonomy of the Azoarcus-Aromatoleum group and reveals separate origins of nif in the plant-associated Azoarcus and non-plant-associated Aromatoleum sub-groups.</title>
        <authorList>
            <person name="Lafos M."/>
            <person name="Maluk M."/>
            <person name="Batista M."/>
            <person name="Junghare M."/>
            <person name="Carmona M."/>
            <person name="Faoro H."/>
            <person name="Cruz L.M."/>
            <person name="Battistoni F."/>
            <person name="De Souza E."/>
            <person name="Pedrosa F."/>
            <person name="Chen W.-M."/>
            <person name="Poole P.S."/>
            <person name="Dixon R.A."/>
            <person name="James E.K."/>
        </authorList>
    </citation>
    <scope>NUCLEOTIDE SEQUENCE</scope>
    <source>
        <strain evidence="2">NSC3</strain>
    </source>
</reference>
<dbReference type="InterPro" id="IPR016181">
    <property type="entry name" value="Acyl_CoA_acyltransferase"/>
</dbReference>
<dbReference type="InterPro" id="IPR000182">
    <property type="entry name" value="GNAT_dom"/>
</dbReference>
<dbReference type="SUPFAM" id="SSF55729">
    <property type="entry name" value="Acyl-CoA N-acyltransferases (Nat)"/>
    <property type="match status" value="1"/>
</dbReference>
<dbReference type="PANTHER" id="PTHR43441">
    <property type="entry name" value="RIBOSOMAL-PROTEIN-SERINE ACETYLTRANSFERASE"/>
    <property type="match status" value="1"/>
</dbReference>
<protein>
    <submittedName>
        <fullName evidence="2">GNAT family N-acetyltransferase</fullName>
    </submittedName>
</protein>
<comment type="caution">
    <text evidence="2">The sequence shown here is derived from an EMBL/GenBank/DDBJ whole genome shotgun (WGS) entry which is preliminary data.</text>
</comment>
<dbReference type="RefSeq" id="WP_168986358.1">
    <property type="nucleotide sequence ID" value="NZ_CAWPHM010000264.1"/>
</dbReference>